<dbReference type="PROSITE" id="PS50068">
    <property type="entry name" value="LDLRA_2"/>
    <property type="match status" value="1"/>
</dbReference>
<dbReference type="PANTHER" id="PTHR45985:SF6">
    <property type="entry name" value="FI03450P"/>
    <property type="match status" value="1"/>
</dbReference>
<proteinExistence type="predicted"/>
<dbReference type="SMART" id="SM00192">
    <property type="entry name" value="LDLa"/>
    <property type="match status" value="1"/>
</dbReference>
<dbReference type="SMART" id="SM00494">
    <property type="entry name" value="ChtBD2"/>
    <property type="match status" value="1"/>
</dbReference>
<dbReference type="InterPro" id="IPR023415">
    <property type="entry name" value="LDLR_class-A_CS"/>
</dbReference>
<protein>
    <submittedName>
        <fullName evidence="1">Uncharacterized protein</fullName>
    </submittedName>
</protein>
<name>A0A7R8W9D9_9CRUS</name>
<dbReference type="PANTHER" id="PTHR45985">
    <property type="match status" value="1"/>
</dbReference>
<dbReference type="InterPro" id="IPR036055">
    <property type="entry name" value="LDL_receptor-like_sf"/>
</dbReference>
<dbReference type="InterPro" id="IPR036508">
    <property type="entry name" value="Chitin-bd_dom_sf"/>
</dbReference>
<dbReference type="InterPro" id="IPR002172">
    <property type="entry name" value="LDrepeatLR_classA_rpt"/>
</dbReference>
<reference evidence="1" key="1">
    <citation type="submission" date="2020-11" db="EMBL/GenBank/DDBJ databases">
        <authorList>
            <person name="Tran Van P."/>
        </authorList>
    </citation>
    <scope>NUCLEOTIDE SEQUENCE</scope>
</reference>
<dbReference type="SUPFAM" id="SSF57625">
    <property type="entry name" value="Invertebrate chitin-binding proteins"/>
    <property type="match status" value="1"/>
</dbReference>
<gene>
    <name evidence="1" type="ORF">CTOB1V02_LOCUS4725</name>
</gene>
<dbReference type="Pfam" id="PF00057">
    <property type="entry name" value="Ldl_recept_a"/>
    <property type="match status" value="1"/>
</dbReference>
<evidence type="ECO:0000313" key="1">
    <source>
        <dbReference type="EMBL" id="CAD7226811.1"/>
    </source>
</evidence>
<dbReference type="OrthoDB" id="9990982at2759"/>
<dbReference type="GO" id="GO:0008061">
    <property type="term" value="F:chitin binding"/>
    <property type="evidence" value="ECO:0007669"/>
    <property type="project" value="InterPro"/>
</dbReference>
<dbReference type="InterPro" id="IPR052740">
    <property type="entry name" value="CE4"/>
</dbReference>
<organism evidence="1">
    <name type="scientific">Cyprideis torosa</name>
    <dbReference type="NCBI Taxonomy" id="163714"/>
    <lineage>
        <taxon>Eukaryota</taxon>
        <taxon>Metazoa</taxon>
        <taxon>Ecdysozoa</taxon>
        <taxon>Arthropoda</taxon>
        <taxon>Crustacea</taxon>
        <taxon>Oligostraca</taxon>
        <taxon>Ostracoda</taxon>
        <taxon>Podocopa</taxon>
        <taxon>Podocopida</taxon>
        <taxon>Cytherocopina</taxon>
        <taxon>Cytheroidea</taxon>
        <taxon>Cytherideidae</taxon>
        <taxon>Cyprideis</taxon>
    </lineage>
</organism>
<dbReference type="Pfam" id="PF01607">
    <property type="entry name" value="CBM_14"/>
    <property type="match status" value="1"/>
</dbReference>
<sequence>MIRTLTTLLALAVAVHGQDQAASDNENDFEKELCKDRNAGEWFRLVATEASDECRNVIQCTSSGLQAIRCPPGLYFDIEAQTCNWKNQVHNCNTKNQERKAKPLLATDEPLCQENYLACADSVCIPRKEFCDGEENCADGSDESQCDINNDPNRAPVCNPEICRIPECFCSSDGTAVPGGLDPQSIPQLCVLGFPSSTIEDLETVIIDQLRLPKTLGKFDADDPDRV</sequence>
<dbReference type="Gene3D" id="4.10.400.10">
    <property type="entry name" value="Low-density Lipoprotein Receptor"/>
    <property type="match status" value="1"/>
</dbReference>
<dbReference type="PROSITE" id="PS50940">
    <property type="entry name" value="CHIT_BIND_II"/>
    <property type="match status" value="1"/>
</dbReference>
<dbReference type="SUPFAM" id="SSF57424">
    <property type="entry name" value="LDL receptor-like module"/>
    <property type="match status" value="1"/>
</dbReference>
<dbReference type="GO" id="GO:0005576">
    <property type="term" value="C:extracellular region"/>
    <property type="evidence" value="ECO:0007669"/>
    <property type="project" value="InterPro"/>
</dbReference>
<accession>A0A7R8W9D9</accession>
<dbReference type="PROSITE" id="PS01209">
    <property type="entry name" value="LDLRA_1"/>
    <property type="match status" value="1"/>
</dbReference>
<dbReference type="CDD" id="cd00112">
    <property type="entry name" value="LDLa"/>
    <property type="match status" value="1"/>
</dbReference>
<dbReference type="InterPro" id="IPR002557">
    <property type="entry name" value="Chitin-bd_dom"/>
</dbReference>
<dbReference type="EMBL" id="OB660941">
    <property type="protein sequence ID" value="CAD7226811.1"/>
    <property type="molecule type" value="Genomic_DNA"/>
</dbReference>
<dbReference type="Gene3D" id="2.170.140.10">
    <property type="entry name" value="Chitin binding domain"/>
    <property type="match status" value="1"/>
</dbReference>
<dbReference type="AlphaFoldDB" id="A0A7R8W9D9"/>